<organism evidence="1 2">
    <name type="scientific">Klenkia taihuensis</name>
    <dbReference type="NCBI Taxonomy" id="1225127"/>
    <lineage>
        <taxon>Bacteria</taxon>
        <taxon>Bacillati</taxon>
        <taxon>Actinomycetota</taxon>
        <taxon>Actinomycetes</taxon>
        <taxon>Geodermatophilales</taxon>
        <taxon>Geodermatophilaceae</taxon>
        <taxon>Klenkia</taxon>
    </lineage>
</organism>
<dbReference type="RefSeq" id="WP_207506173.1">
    <property type="nucleotide sequence ID" value="NZ_BNAC01000003.1"/>
</dbReference>
<dbReference type="Pfam" id="PF00106">
    <property type="entry name" value="adh_short"/>
    <property type="match status" value="1"/>
</dbReference>
<gene>
    <name evidence="1" type="ORF">SAMN05661030_0938</name>
</gene>
<keyword evidence="2" id="KW-1185">Reference proteome</keyword>
<name>A0A1I1J2I9_9ACTN</name>
<dbReference type="InterPro" id="IPR002347">
    <property type="entry name" value="SDR_fam"/>
</dbReference>
<proteinExistence type="predicted"/>
<evidence type="ECO:0000313" key="2">
    <source>
        <dbReference type="Proteomes" id="UP000199022"/>
    </source>
</evidence>
<dbReference type="AlphaFoldDB" id="A0A1I1J2I9"/>
<dbReference type="STRING" id="1225127.SAMN05661030_0938"/>
<evidence type="ECO:0000313" key="1">
    <source>
        <dbReference type="EMBL" id="SFC42819.1"/>
    </source>
</evidence>
<accession>A0A1I1J2I9</accession>
<sequence>MDIDRTHAVVVGAGPGLGAGIARRFAREGFALTLVARSAGTLAPLAGELRAAGTDVDVVTADVADPAALAAALAPVAAALPGVVVYNVGLVVADDLLVDPPEHFTHALAVDVVGAVAVAQLFTPAMRAAGAGTFLVTGGGPALHPDPAHASLTLGKAALRNAVAVLHEQLAADGVHAAGVTVVGVVEPGTPLDPDRIAETYWELHREPRGSWSVDRVVDGS</sequence>
<dbReference type="Proteomes" id="UP000199022">
    <property type="component" value="Unassembled WGS sequence"/>
</dbReference>
<protein>
    <submittedName>
        <fullName evidence="1">Short-chain dehydrogenase</fullName>
    </submittedName>
</protein>
<dbReference type="SUPFAM" id="SSF51735">
    <property type="entry name" value="NAD(P)-binding Rossmann-fold domains"/>
    <property type="match status" value="1"/>
</dbReference>
<dbReference type="PANTHER" id="PTHR43431">
    <property type="entry name" value="OXIDOREDUCTASE, SHORT CHAIN DEHYDROGENASE/REDUCTASE FAMILY (AFU_ORTHOLOGUE AFUA_5G14000)"/>
    <property type="match status" value="1"/>
</dbReference>
<dbReference type="Gene3D" id="3.40.50.720">
    <property type="entry name" value="NAD(P)-binding Rossmann-like Domain"/>
    <property type="match status" value="1"/>
</dbReference>
<dbReference type="EMBL" id="FOMD01000001">
    <property type="protein sequence ID" value="SFC42819.1"/>
    <property type="molecule type" value="Genomic_DNA"/>
</dbReference>
<dbReference type="PANTHER" id="PTHR43431:SF1">
    <property type="entry name" value="OS08G0476300 PROTEIN"/>
    <property type="match status" value="1"/>
</dbReference>
<dbReference type="InterPro" id="IPR036291">
    <property type="entry name" value="NAD(P)-bd_dom_sf"/>
</dbReference>
<reference evidence="2" key="1">
    <citation type="submission" date="2016-10" db="EMBL/GenBank/DDBJ databases">
        <authorList>
            <person name="Varghese N."/>
            <person name="Submissions S."/>
        </authorList>
    </citation>
    <scope>NUCLEOTIDE SEQUENCE [LARGE SCALE GENOMIC DNA]</scope>
    <source>
        <strain evidence="2">DSM 45962</strain>
    </source>
</reference>